<accession>A0A091DLT2</accession>
<evidence type="ECO:0000313" key="4">
    <source>
        <dbReference type="Proteomes" id="UP000028990"/>
    </source>
</evidence>
<evidence type="ECO:0000313" key="3">
    <source>
        <dbReference type="EMBL" id="KFO32062.1"/>
    </source>
</evidence>
<dbReference type="EMBL" id="KN122228">
    <property type="protein sequence ID" value="KFO32062.1"/>
    <property type="molecule type" value="Genomic_DNA"/>
</dbReference>
<evidence type="ECO:0000256" key="1">
    <source>
        <dbReference type="SAM" id="Coils"/>
    </source>
</evidence>
<keyword evidence="4" id="KW-1185">Reference proteome</keyword>
<feature type="coiled-coil region" evidence="1">
    <location>
        <begin position="3"/>
        <end position="30"/>
    </location>
</feature>
<proteinExistence type="predicted"/>
<organism evidence="3 4">
    <name type="scientific">Fukomys damarensis</name>
    <name type="common">Damaraland mole rat</name>
    <name type="synonym">Cryptomys damarensis</name>
    <dbReference type="NCBI Taxonomy" id="885580"/>
    <lineage>
        <taxon>Eukaryota</taxon>
        <taxon>Metazoa</taxon>
        <taxon>Chordata</taxon>
        <taxon>Craniata</taxon>
        <taxon>Vertebrata</taxon>
        <taxon>Euteleostomi</taxon>
        <taxon>Mammalia</taxon>
        <taxon>Eutheria</taxon>
        <taxon>Euarchontoglires</taxon>
        <taxon>Glires</taxon>
        <taxon>Rodentia</taxon>
        <taxon>Hystricomorpha</taxon>
        <taxon>Bathyergidae</taxon>
        <taxon>Fukomys</taxon>
    </lineage>
</organism>
<gene>
    <name evidence="3" type="ORF">H920_06631</name>
</gene>
<feature type="region of interest" description="Disordered" evidence="2">
    <location>
        <begin position="35"/>
        <end position="166"/>
    </location>
</feature>
<keyword evidence="1" id="KW-0175">Coiled coil</keyword>
<protein>
    <submittedName>
        <fullName evidence="3">Nucleolar protein 56</fullName>
    </submittedName>
</protein>
<feature type="compositionally biased region" description="Basic and acidic residues" evidence="2">
    <location>
        <begin position="131"/>
        <end position="142"/>
    </location>
</feature>
<sequence>MKRQRLAQRKRLFKELSRKLEKQEKHLKEENKWLATLATASSENSSSIPEEWEETHENPKKKKRQSSRMLLGRTEWMAHLSLPPNPGMLVSSDLRDTAVGTSLPKLQRSSPKEEPVSEPEEAVGRKKRTFSFKEEPINRGPEDVPGSKGSAKKKTPKGIPGRVDGL</sequence>
<dbReference type="AlphaFoldDB" id="A0A091DLT2"/>
<dbReference type="Proteomes" id="UP000028990">
    <property type="component" value="Unassembled WGS sequence"/>
</dbReference>
<name>A0A091DLT2_FUKDA</name>
<evidence type="ECO:0000256" key="2">
    <source>
        <dbReference type="SAM" id="MobiDB-lite"/>
    </source>
</evidence>
<reference evidence="3 4" key="1">
    <citation type="submission" date="2013-11" db="EMBL/GenBank/DDBJ databases">
        <title>The Damaraland mole rat (Fukomys damarensis) genome and evolution of African mole rats.</title>
        <authorList>
            <person name="Gladyshev V.N."/>
            <person name="Fang X."/>
        </authorList>
    </citation>
    <scope>NUCLEOTIDE SEQUENCE [LARGE SCALE GENOMIC DNA]</scope>
    <source>
        <tissue evidence="3">Liver</tissue>
    </source>
</reference>
<feature type="compositionally biased region" description="Polar residues" evidence="2">
    <location>
        <begin position="38"/>
        <end position="48"/>
    </location>
</feature>